<keyword evidence="3" id="KW-1185">Reference proteome</keyword>
<feature type="signal peptide" evidence="1">
    <location>
        <begin position="1"/>
        <end position="20"/>
    </location>
</feature>
<evidence type="ECO:0000313" key="2">
    <source>
        <dbReference type="EMBL" id="MFD2592035.1"/>
    </source>
</evidence>
<reference evidence="3" key="1">
    <citation type="journal article" date="2019" name="Int. J. Syst. Evol. Microbiol.">
        <title>The Global Catalogue of Microorganisms (GCM) 10K type strain sequencing project: providing services to taxonomists for standard genome sequencing and annotation.</title>
        <authorList>
            <consortium name="The Broad Institute Genomics Platform"/>
            <consortium name="The Broad Institute Genome Sequencing Center for Infectious Disease"/>
            <person name="Wu L."/>
            <person name="Ma J."/>
        </authorList>
    </citation>
    <scope>NUCLEOTIDE SEQUENCE [LARGE SCALE GENOMIC DNA]</scope>
    <source>
        <strain evidence="3">KCTC 42423</strain>
    </source>
</reference>
<proteinExistence type="predicted"/>
<feature type="chain" id="PRO_5047109355" evidence="1">
    <location>
        <begin position="21"/>
        <end position="96"/>
    </location>
</feature>
<keyword evidence="1" id="KW-0732">Signal</keyword>
<dbReference type="RefSeq" id="WP_176027117.1">
    <property type="nucleotide sequence ID" value="NZ_JBHSJV010000001.1"/>
</dbReference>
<evidence type="ECO:0000313" key="3">
    <source>
        <dbReference type="Proteomes" id="UP001597459"/>
    </source>
</evidence>
<evidence type="ECO:0000256" key="1">
    <source>
        <dbReference type="SAM" id="SignalP"/>
    </source>
</evidence>
<protein>
    <submittedName>
        <fullName evidence="2">Uncharacterized protein</fullName>
    </submittedName>
</protein>
<gene>
    <name evidence="2" type="ORF">ACFSTE_14445</name>
</gene>
<comment type="caution">
    <text evidence="2">The sequence shown here is derived from an EMBL/GenBank/DDBJ whole genome shotgun (WGS) entry which is preliminary data.</text>
</comment>
<organism evidence="2 3">
    <name type="scientific">Aquimarina hainanensis</name>
    <dbReference type="NCBI Taxonomy" id="1578017"/>
    <lineage>
        <taxon>Bacteria</taxon>
        <taxon>Pseudomonadati</taxon>
        <taxon>Bacteroidota</taxon>
        <taxon>Flavobacteriia</taxon>
        <taxon>Flavobacteriales</taxon>
        <taxon>Flavobacteriaceae</taxon>
        <taxon>Aquimarina</taxon>
    </lineage>
</organism>
<name>A0ABW5NC74_9FLAO</name>
<dbReference type="EMBL" id="JBHULX010000030">
    <property type="protein sequence ID" value="MFD2592035.1"/>
    <property type="molecule type" value="Genomic_DNA"/>
</dbReference>
<dbReference type="Proteomes" id="UP001597459">
    <property type="component" value="Unassembled WGS sequence"/>
</dbReference>
<sequence>MKTKLLTLLAVVAFTTFVKADCTVTTDCETRTYQVDSVSVSYDGATVTVKDGNGVVIDSFSCEGDNVSSSCSTGDTGGDFNICDHLPDSLKPLFGC</sequence>
<accession>A0ABW5NC74</accession>